<evidence type="ECO:0000313" key="2">
    <source>
        <dbReference type="EMBL" id="GKV15856.1"/>
    </source>
</evidence>
<proteinExistence type="predicted"/>
<evidence type="ECO:0000313" key="3">
    <source>
        <dbReference type="Proteomes" id="UP001054252"/>
    </source>
</evidence>
<dbReference type="PANTHER" id="PTHR33090">
    <property type="entry name" value="DUF3774 DOMAIN PROTEIN-RELATED"/>
    <property type="match status" value="1"/>
</dbReference>
<sequence>MSTGSRTWLVAAAIGAVEALKDQGICRWNYTIRTFHQHAKNKVRSFAQARMLSSSTLQATRMEKARWDQRKKAEVTMERVVQMNCWGPSTVRF</sequence>
<name>A0AAV5JTV9_9ROSI</name>
<protein>
    <recommendedName>
        <fullName evidence="4">Wound-responsive family protein</fullName>
    </recommendedName>
</protein>
<gene>
    <name evidence="2" type="ORF">SLEP1_g26600</name>
</gene>
<feature type="chain" id="PRO_5043416830" description="Wound-responsive family protein" evidence="1">
    <location>
        <begin position="20"/>
        <end position="93"/>
    </location>
</feature>
<reference evidence="2 3" key="1">
    <citation type="journal article" date="2021" name="Commun. Biol.">
        <title>The genome of Shorea leprosula (Dipterocarpaceae) highlights the ecological relevance of drought in aseasonal tropical rainforests.</title>
        <authorList>
            <person name="Ng K.K.S."/>
            <person name="Kobayashi M.J."/>
            <person name="Fawcett J.A."/>
            <person name="Hatakeyama M."/>
            <person name="Paape T."/>
            <person name="Ng C.H."/>
            <person name="Ang C.C."/>
            <person name="Tnah L.H."/>
            <person name="Lee C.T."/>
            <person name="Nishiyama T."/>
            <person name="Sese J."/>
            <person name="O'Brien M.J."/>
            <person name="Copetti D."/>
            <person name="Mohd Noor M.I."/>
            <person name="Ong R.C."/>
            <person name="Putra M."/>
            <person name="Sireger I.Z."/>
            <person name="Indrioko S."/>
            <person name="Kosugi Y."/>
            <person name="Izuno A."/>
            <person name="Isagi Y."/>
            <person name="Lee S.L."/>
            <person name="Shimizu K.K."/>
        </authorList>
    </citation>
    <scope>NUCLEOTIDE SEQUENCE [LARGE SCALE GENOMIC DNA]</scope>
    <source>
        <strain evidence="2">214</strain>
    </source>
</reference>
<organism evidence="2 3">
    <name type="scientific">Rubroshorea leprosula</name>
    <dbReference type="NCBI Taxonomy" id="152421"/>
    <lineage>
        <taxon>Eukaryota</taxon>
        <taxon>Viridiplantae</taxon>
        <taxon>Streptophyta</taxon>
        <taxon>Embryophyta</taxon>
        <taxon>Tracheophyta</taxon>
        <taxon>Spermatophyta</taxon>
        <taxon>Magnoliopsida</taxon>
        <taxon>eudicotyledons</taxon>
        <taxon>Gunneridae</taxon>
        <taxon>Pentapetalae</taxon>
        <taxon>rosids</taxon>
        <taxon>malvids</taxon>
        <taxon>Malvales</taxon>
        <taxon>Dipterocarpaceae</taxon>
        <taxon>Rubroshorea</taxon>
    </lineage>
</organism>
<dbReference type="EMBL" id="BPVZ01000044">
    <property type="protein sequence ID" value="GKV15856.1"/>
    <property type="molecule type" value="Genomic_DNA"/>
</dbReference>
<dbReference type="AlphaFoldDB" id="A0AAV5JTV9"/>
<keyword evidence="3" id="KW-1185">Reference proteome</keyword>
<dbReference type="Proteomes" id="UP001054252">
    <property type="component" value="Unassembled WGS sequence"/>
</dbReference>
<comment type="caution">
    <text evidence="2">The sequence shown here is derived from an EMBL/GenBank/DDBJ whole genome shotgun (WGS) entry which is preliminary data.</text>
</comment>
<feature type="signal peptide" evidence="1">
    <location>
        <begin position="1"/>
        <end position="19"/>
    </location>
</feature>
<evidence type="ECO:0000256" key="1">
    <source>
        <dbReference type="SAM" id="SignalP"/>
    </source>
</evidence>
<keyword evidence="1" id="KW-0732">Signal</keyword>
<dbReference type="Pfam" id="PF12609">
    <property type="entry name" value="DUF3774"/>
    <property type="match status" value="1"/>
</dbReference>
<evidence type="ECO:0008006" key="4">
    <source>
        <dbReference type="Google" id="ProtNLM"/>
    </source>
</evidence>
<dbReference type="InterPro" id="IPR022251">
    <property type="entry name" value="DUF3774_wound-induced"/>
</dbReference>
<accession>A0AAV5JTV9</accession>